<name>A0A4P8C806_ECOLX</name>
<dbReference type="NCBIfam" id="NF033517">
    <property type="entry name" value="transpos_IS66"/>
    <property type="match status" value="1"/>
</dbReference>
<protein>
    <submittedName>
        <fullName evidence="7">IS66 family transposase</fullName>
    </submittedName>
</protein>
<sequence>MIKQGNEQHTPRRHRATEGPADRTAGCYRLSGEITGYAREISSLRALVAKLQRMLFGRSSEKSREKIEKKIARAETRITELQNRLGEAQLQLTSMAGETAPKTSDSPVRKALPATLPRDRQVISPAETECPVCSGKLKPLGESISEQLDIINTAFRVIETVRPKLACSRCDCIVQAPQPPKPIERSYASPALLARIIMAKFAEHLPLYRQSEIYARQGVELHRNTMGRWVDIMGEQLRPLYDELKHYVLMAGKVHADDTPVNVLEPGQGKTRTGRLWVYVRDDRNAGSTMPAAVWFSYSPDRKGIHPQQHLADYRGILQADAYAGYNALYESGQVTEAACMAHARRKIHDVHVRHPTTVTGEALRRIGELYAIEAEIRGSPAEERLAVRKARTVPLMQSLYEWLQGQMSTLSRHSDTAKAFTYLLKQWDALNEYCRNGWVEIDNNLCENALRVVALGRRNYMFFGSDGGGESAAVMYSLIGSCKLNGIEPETWLRHVISVINTWPANRVKELLPWNVTQSVN</sequence>
<evidence type="ECO:0000313" key="7">
    <source>
        <dbReference type="EMBL" id="QCH96954.1"/>
    </source>
</evidence>
<evidence type="ECO:0000313" key="9">
    <source>
        <dbReference type="Proteomes" id="UP000310529"/>
    </source>
</evidence>
<dbReference type="InterPro" id="IPR004291">
    <property type="entry name" value="Transposase_IS66_central"/>
</dbReference>
<dbReference type="InterPro" id="IPR024463">
    <property type="entry name" value="Transposase_TnpC_homeodom"/>
</dbReference>
<gene>
    <name evidence="7" type="ORF">CCU01_030570</name>
    <name evidence="8" type="ORF">CCU01_030730</name>
</gene>
<feature type="coiled-coil region" evidence="1">
    <location>
        <begin position="64"/>
        <end position="98"/>
    </location>
</feature>
<dbReference type="PANTHER" id="PTHR33678:SF1">
    <property type="entry name" value="BLL1576 PROTEIN"/>
    <property type="match status" value="1"/>
</dbReference>
<dbReference type="EMBL" id="CP031920">
    <property type="protein sequence ID" value="QCH96967.1"/>
    <property type="molecule type" value="Genomic_DNA"/>
</dbReference>
<dbReference type="InterPro" id="IPR052344">
    <property type="entry name" value="Transposase-related"/>
</dbReference>
<dbReference type="PANTHER" id="PTHR33678">
    <property type="entry name" value="BLL1576 PROTEIN"/>
    <property type="match status" value="1"/>
</dbReference>
<dbReference type="Pfam" id="PF03050">
    <property type="entry name" value="DDE_Tnp_IS66"/>
    <property type="match status" value="1"/>
</dbReference>
<proteinExistence type="predicted"/>
<evidence type="ECO:0000259" key="5">
    <source>
        <dbReference type="Pfam" id="PF13007"/>
    </source>
</evidence>
<feature type="region of interest" description="Disordered" evidence="2">
    <location>
        <begin position="1"/>
        <end position="24"/>
    </location>
</feature>
<keyword evidence="1" id="KW-0175">Coiled coil</keyword>
<geneLocation type="plasmid" evidence="7 9">
    <name>unnamed9</name>
</geneLocation>
<feature type="domain" description="Transposase IS66 C-terminal" evidence="6">
    <location>
        <begin position="478"/>
        <end position="515"/>
    </location>
</feature>
<evidence type="ECO:0000259" key="3">
    <source>
        <dbReference type="Pfam" id="PF03050"/>
    </source>
</evidence>
<evidence type="ECO:0000256" key="1">
    <source>
        <dbReference type="SAM" id="Coils"/>
    </source>
</evidence>
<organism evidence="7 9">
    <name type="scientific">Escherichia coli O145:NM</name>
    <dbReference type="NCBI Taxonomy" id="991919"/>
    <lineage>
        <taxon>Bacteria</taxon>
        <taxon>Pseudomonadati</taxon>
        <taxon>Pseudomonadota</taxon>
        <taxon>Gammaproteobacteria</taxon>
        <taxon>Enterobacterales</taxon>
        <taxon>Enterobacteriaceae</taxon>
        <taxon>Escherichia</taxon>
    </lineage>
</organism>
<dbReference type="Pfam" id="PF13817">
    <property type="entry name" value="DDE_Tnp_IS66_C"/>
    <property type="match status" value="1"/>
</dbReference>
<dbReference type="Pfam" id="PF13007">
    <property type="entry name" value="LZ_Tnp_IS66"/>
    <property type="match status" value="1"/>
</dbReference>
<dbReference type="AlphaFoldDB" id="A0A4P8C806"/>
<dbReference type="Proteomes" id="UP000310529">
    <property type="component" value="Plasmid unnamed9"/>
</dbReference>
<evidence type="ECO:0000259" key="6">
    <source>
        <dbReference type="Pfam" id="PF13817"/>
    </source>
</evidence>
<evidence type="ECO:0000256" key="2">
    <source>
        <dbReference type="SAM" id="MobiDB-lite"/>
    </source>
</evidence>
<feature type="domain" description="Transposase TnpC homeodomain" evidence="5">
    <location>
        <begin position="44"/>
        <end position="120"/>
    </location>
</feature>
<evidence type="ECO:0000259" key="4">
    <source>
        <dbReference type="Pfam" id="PF13005"/>
    </source>
</evidence>
<evidence type="ECO:0000313" key="8">
    <source>
        <dbReference type="EMBL" id="QCH96967.1"/>
    </source>
</evidence>
<feature type="domain" description="Transposase IS66 central" evidence="3">
    <location>
        <begin position="185"/>
        <end position="471"/>
    </location>
</feature>
<dbReference type="InterPro" id="IPR024474">
    <property type="entry name" value="Znf_dom_IS66"/>
</dbReference>
<reference evidence="7 9" key="1">
    <citation type="submission" date="2018-08" db="EMBL/GenBank/DDBJ databases">
        <title>Food and Water Consortium WGS.</title>
        <authorList>
            <person name="Tyson S."/>
            <person name="Peterson C.-L."/>
            <person name="Olson A."/>
            <person name="Tyler S."/>
            <person name="Cabral J."/>
            <person name="Lynch T."/>
            <person name="Knox N."/>
            <person name="Van Domselaar G."/>
            <person name="Graham M."/>
        </authorList>
    </citation>
    <scope>NUCLEOTIDE SEQUENCE [LARGE SCALE GENOMIC DNA]</scope>
    <source>
        <strain evidence="7 9">FWSEC0002</strain>
        <plasmid evidence="7 9">unnamed9</plasmid>
    </source>
</reference>
<accession>A0A4P8C806</accession>
<feature type="domain" description="Transposase IS66 zinc-finger binding" evidence="4">
    <location>
        <begin position="127"/>
        <end position="171"/>
    </location>
</feature>
<dbReference type="EMBL" id="CP031920">
    <property type="protein sequence ID" value="QCH96954.1"/>
    <property type="molecule type" value="Genomic_DNA"/>
</dbReference>
<dbReference type="InterPro" id="IPR039552">
    <property type="entry name" value="IS66_C"/>
</dbReference>
<keyword evidence="7" id="KW-0614">Plasmid</keyword>
<dbReference type="Pfam" id="PF13005">
    <property type="entry name" value="zf-IS66"/>
    <property type="match status" value="1"/>
</dbReference>